<dbReference type="SUPFAM" id="SSF101874">
    <property type="entry name" value="YceI-like"/>
    <property type="match status" value="1"/>
</dbReference>
<feature type="signal peptide" evidence="1">
    <location>
        <begin position="1"/>
        <end position="21"/>
    </location>
</feature>
<dbReference type="Proteomes" id="UP001200145">
    <property type="component" value="Unassembled WGS sequence"/>
</dbReference>
<feature type="domain" description="Lipid/polyisoprenoid-binding YceI-like" evidence="2">
    <location>
        <begin position="42"/>
        <end position="211"/>
    </location>
</feature>
<gene>
    <name evidence="3" type="ORF">L0U88_14600</name>
</gene>
<evidence type="ECO:0000259" key="2">
    <source>
        <dbReference type="SMART" id="SM00867"/>
    </source>
</evidence>
<protein>
    <submittedName>
        <fullName evidence="3">YceI family protein</fullName>
    </submittedName>
</protein>
<evidence type="ECO:0000313" key="4">
    <source>
        <dbReference type="Proteomes" id="UP001200145"/>
    </source>
</evidence>
<dbReference type="SMART" id="SM00867">
    <property type="entry name" value="YceI"/>
    <property type="match status" value="1"/>
</dbReference>
<dbReference type="Gene3D" id="2.40.128.110">
    <property type="entry name" value="Lipid/polyisoprenoid-binding, YceI-like"/>
    <property type="match status" value="1"/>
</dbReference>
<evidence type="ECO:0000256" key="1">
    <source>
        <dbReference type="SAM" id="SignalP"/>
    </source>
</evidence>
<keyword evidence="4" id="KW-1185">Reference proteome</keyword>
<name>A0ABS9BJI7_9BACT</name>
<dbReference type="PROSITE" id="PS51257">
    <property type="entry name" value="PROKAR_LIPOPROTEIN"/>
    <property type="match status" value="1"/>
</dbReference>
<accession>A0ABS9BJI7</accession>
<keyword evidence="1" id="KW-0732">Signal</keyword>
<dbReference type="PANTHER" id="PTHR34406:SF1">
    <property type="entry name" value="PROTEIN YCEI"/>
    <property type="match status" value="1"/>
</dbReference>
<reference evidence="3 4" key="1">
    <citation type="submission" date="2022-01" db="EMBL/GenBank/DDBJ databases">
        <title>Flavihumibacter sp. nov., isolated from sediment of a river.</title>
        <authorList>
            <person name="Liu H."/>
        </authorList>
    </citation>
    <scope>NUCLEOTIDE SEQUENCE [LARGE SCALE GENOMIC DNA]</scope>
    <source>
        <strain evidence="3 4">RY-1</strain>
    </source>
</reference>
<dbReference type="Pfam" id="PF04264">
    <property type="entry name" value="YceI"/>
    <property type="match status" value="1"/>
</dbReference>
<comment type="caution">
    <text evidence="3">The sequence shown here is derived from an EMBL/GenBank/DDBJ whole genome shotgun (WGS) entry which is preliminary data.</text>
</comment>
<feature type="chain" id="PRO_5045365708" evidence="1">
    <location>
        <begin position="22"/>
        <end position="213"/>
    </location>
</feature>
<proteinExistence type="predicted"/>
<dbReference type="InterPro" id="IPR036761">
    <property type="entry name" value="TTHA0802/YceI-like_sf"/>
</dbReference>
<dbReference type="InterPro" id="IPR007372">
    <property type="entry name" value="Lipid/polyisoprenoid-bd_YceI"/>
</dbReference>
<evidence type="ECO:0000313" key="3">
    <source>
        <dbReference type="EMBL" id="MCF1715866.1"/>
    </source>
</evidence>
<dbReference type="RefSeq" id="WP_234866814.1">
    <property type="nucleotide sequence ID" value="NZ_JAKEVY010000003.1"/>
</dbReference>
<dbReference type="EMBL" id="JAKEVY010000003">
    <property type="protein sequence ID" value="MCF1715866.1"/>
    <property type="molecule type" value="Genomic_DNA"/>
</dbReference>
<sequence length="213" mass="22454">MKKAIFVFAAFAALATACNNAPEGETATTADAQAAAAGTGATYSIDTTSSVVEWLGTKPVGQHNGTMKISTGEFSIAEGNITAGNFTIDVNSLTDLDMNGEMKDKLEGHLKSADFFDVAKFPTASFVITGVEPISGDSTATHKISGNLTLKDSTKNVSFPAQVTVAETGVKASANFNIDRTQWGMFYGNDQSLGDKFIRPEVNIKLNINANKL</sequence>
<dbReference type="PANTHER" id="PTHR34406">
    <property type="entry name" value="PROTEIN YCEI"/>
    <property type="match status" value="1"/>
</dbReference>
<organism evidence="3 4">
    <name type="scientific">Flavihumibacter fluminis</name>
    <dbReference type="NCBI Taxonomy" id="2909236"/>
    <lineage>
        <taxon>Bacteria</taxon>
        <taxon>Pseudomonadati</taxon>
        <taxon>Bacteroidota</taxon>
        <taxon>Chitinophagia</taxon>
        <taxon>Chitinophagales</taxon>
        <taxon>Chitinophagaceae</taxon>
        <taxon>Flavihumibacter</taxon>
    </lineage>
</organism>